<keyword evidence="4" id="KW-0799">Topoisomerase</keyword>
<dbReference type="InterPro" id="IPR050634">
    <property type="entry name" value="DNA_Topoisomerase_II"/>
</dbReference>
<evidence type="ECO:0000313" key="9">
    <source>
        <dbReference type="Proteomes" id="UP000053144"/>
    </source>
</evidence>
<feature type="transmembrane region" description="Helical" evidence="7">
    <location>
        <begin position="98"/>
        <end position="118"/>
    </location>
</feature>
<evidence type="ECO:0000256" key="3">
    <source>
        <dbReference type="ARBA" id="ARBA00012895"/>
    </source>
</evidence>
<keyword evidence="7" id="KW-0812">Transmembrane</keyword>
<accession>A0A0L9TVR8</accession>
<comment type="catalytic activity">
    <reaction evidence="1">
        <text>ATP-dependent breakage, passage and rejoining of double-stranded DNA.</text>
        <dbReference type="EC" id="5.6.2.2"/>
    </reaction>
</comment>
<dbReference type="STRING" id="3914.A0A0L9TVR8"/>
<evidence type="ECO:0000256" key="6">
    <source>
        <dbReference type="ARBA" id="ARBA00023235"/>
    </source>
</evidence>
<dbReference type="Proteomes" id="UP000053144">
    <property type="component" value="Chromosome 2"/>
</dbReference>
<evidence type="ECO:0000256" key="5">
    <source>
        <dbReference type="ARBA" id="ARBA00023125"/>
    </source>
</evidence>
<keyword evidence="7" id="KW-1133">Transmembrane helix</keyword>
<dbReference type="GO" id="GO:0000712">
    <property type="term" value="P:resolution of meiotic recombination intermediates"/>
    <property type="evidence" value="ECO:0007669"/>
    <property type="project" value="TreeGrafter"/>
</dbReference>
<feature type="transmembrane region" description="Helical" evidence="7">
    <location>
        <begin position="162"/>
        <end position="182"/>
    </location>
</feature>
<gene>
    <name evidence="8" type="ORF">LR48_Vigan02g072600</name>
</gene>
<dbReference type="AlphaFoldDB" id="A0A0L9TVR8"/>
<dbReference type="InterPro" id="IPR036890">
    <property type="entry name" value="HATPase_C_sf"/>
</dbReference>
<dbReference type="Gene3D" id="3.30.565.10">
    <property type="entry name" value="Histidine kinase-like ATPase, C-terminal domain"/>
    <property type="match status" value="1"/>
</dbReference>
<evidence type="ECO:0000256" key="2">
    <source>
        <dbReference type="ARBA" id="ARBA00001946"/>
    </source>
</evidence>
<dbReference type="PANTHER" id="PTHR10169:SF38">
    <property type="entry name" value="DNA TOPOISOMERASE 2"/>
    <property type="match status" value="1"/>
</dbReference>
<protein>
    <recommendedName>
        <fullName evidence="3">DNA topoisomerase (ATP-hydrolyzing)</fullName>
        <ecNumber evidence="3">5.6.2.2</ecNumber>
    </recommendedName>
</protein>
<reference evidence="9" key="1">
    <citation type="journal article" date="2015" name="Proc. Natl. Acad. Sci. U.S.A.">
        <title>Genome sequencing of adzuki bean (Vigna angularis) provides insight into high starch and low fat accumulation and domestication.</title>
        <authorList>
            <person name="Yang K."/>
            <person name="Tian Z."/>
            <person name="Chen C."/>
            <person name="Luo L."/>
            <person name="Zhao B."/>
            <person name="Wang Z."/>
            <person name="Yu L."/>
            <person name="Li Y."/>
            <person name="Sun Y."/>
            <person name="Li W."/>
            <person name="Chen Y."/>
            <person name="Li Y."/>
            <person name="Zhang Y."/>
            <person name="Ai D."/>
            <person name="Zhao J."/>
            <person name="Shang C."/>
            <person name="Ma Y."/>
            <person name="Wu B."/>
            <person name="Wang M."/>
            <person name="Gao L."/>
            <person name="Sun D."/>
            <person name="Zhang P."/>
            <person name="Guo F."/>
            <person name="Wang W."/>
            <person name="Li Y."/>
            <person name="Wang J."/>
            <person name="Varshney R.K."/>
            <person name="Wang J."/>
            <person name="Ling H.Q."/>
            <person name="Wan P."/>
        </authorList>
    </citation>
    <scope>NUCLEOTIDE SEQUENCE</scope>
    <source>
        <strain evidence="9">cv. Jingnong 6</strain>
    </source>
</reference>
<dbReference type="GO" id="GO:0003918">
    <property type="term" value="F:DNA topoisomerase type II (double strand cut, ATP-hydrolyzing) activity"/>
    <property type="evidence" value="ECO:0007669"/>
    <property type="project" value="UniProtKB-EC"/>
</dbReference>
<dbReference type="PANTHER" id="PTHR10169">
    <property type="entry name" value="DNA TOPOISOMERASE/GYRASE"/>
    <property type="match status" value="1"/>
</dbReference>
<organism evidence="8 9">
    <name type="scientific">Phaseolus angularis</name>
    <name type="common">Azuki bean</name>
    <name type="synonym">Vigna angularis</name>
    <dbReference type="NCBI Taxonomy" id="3914"/>
    <lineage>
        <taxon>Eukaryota</taxon>
        <taxon>Viridiplantae</taxon>
        <taxon>Streptophyta</taxon>
        <taxon>Embryophyta</taxon>
        <taxon>Tracheophyta</taxon>
        <taxon>Spermatophyta</taxon>
        <taxon>Magnoliopsida</taxon>
        <taxon>eudicotyledons</taxon>
        <taxon>Gunneridae</taxon>
        <taxon>Pentapetalae</taxon>
        <taxon>rosids</taxon>
        <taxon>fabids</taxon>
        <taxon>Fabales</taxon>
        <taxon>Fabaceae</taxon>
        <taxon>Papilionoideae</taxon>
        <taxon>50 kb inversion clade</taxon>
        <taxon>NPAAA clade</taxon>
        <taxon>indigoferoid/millettioid clade</taxon>
        <taxon>Phaseoleae</taxon>
        <taxon>Vigna</taxon>
    </lineage>
</organism>
<sequence>MGKTIADLRRLVSYVLGLYKISDEILIYTVDNKKTHGLVSSRSLNSFAATCSLTSTMRRGSRRPPVDLNGYSAKLTNIFSNEFIIKIADEKRKKYKQVFFSALQVFLHFLSLILHWIVLGFSTYNSLPYATASIHLRAFSTPSLISPPSAQPTNSIMSPSQILIGNSLSGTITLYFSLVFSLHI</sequence>
<proteinExistence type="predicted"/>
<dbReference type="GO" id="GO:0000819">
    <property type="term" value="P:sister chromatid segregation"/>
    <property type="evidence" value="ECO:0007669"/>
    <property type="project" value="TreeGrafter"/>
</dbReference>
<dbReference type="Gramene" id="KOM34576">
    <property type="protein sequence ID" value="KOM34576"/>
    <property type="gene ID" value="LR48_Vigan02g072600"/>
</dbReference>
<keyword evidence="5" id="KW-0238">DNA-binding</keyword>
<keyword evidence="6" id="KW-0413">Isomerase</keyword>
<dbReference type="EC" id="5.6.2.2" evidence="3"/>
<comment type="cofactor">
    <cofactor evidence="2">
        <name>Mg(2+)</name>
        <dbReference type="ChEBI" id="CHEBI:18420"/>
    </cofactor>
</comment>
<evidence type="ECO:0000313" key="8">
    <source>
        <dbReference type="EMBL" id="KOM34576.1"/>
    </source>
</evidence>
<name>A0A0L9TVR8_PHAAN</name>
<evidence type="ECO:0000256" key="1">
    <source>
        <dbReference type="ARBA" id="ARBA00000185"/>
    </source>
</evidence>
<keyword evidence="7" id="KW-0472">Membrane</keyword>
<dbReference type="GO" id="GO:0003677">
    <property type="term" value="F:DNA binding"/>
    <property type="evidence" value="ECO:0007669"/>
    <property type="project" value="UniProtKB-KW"/>
</dbReference>
<dbReference type="EMBL" id="CM003372">
    <property type="protein sequence ID" value="KOM34576.1"/>
    <property type="molecule type" value="Genomic_DNA"/>
</dbReference>
<dbReference type="GO" id="GO:0005634">
    <property type="term" value="C:nucleus"/>
    <property type="evidence" value="ECO:0007669"/>
    <property type="project" value="TreeGrafter"/>
</dbReference>
<evidence type="ECO:0000256" key="7">
    <source>
        <dbReference type="SAM" id="Phobius"/>
    </source>
</evidence>
<evidence type="ECO:0000256" key="4">
    <source>
        <dbReference type="ARBA" id="ARBA00023029"/>
    </source>
</evidence>